<proteinExistence type="predicted"/>
<organism evidence="1 2">
    <name type="scientific">Thalassiosira oceanica</name>
    <name type="common">Marine diatom</name>
    <dbReference type="NCBI Taxonomy" id="159749"/>
    <lineage>
        <taxon>Eukaryota</taxon>
        <taxon>Sar</taxon>
        <taxon>Stramenopiles</taxon>
        <taxon>Ochrophyta</taxon>
        <taxon>Bacillariophyta</taxon>
        <taxon>Coscinodiscophyceae</taxon>
        <taxon>Thalassiosirophycidae</taxon>
        <taxon>Thalassiosirales</taxon>
        <taxon>Thalassiosiraceae</taxon>
        <taxon>Thalassiosira</taxon>
    </lineage>
</organism>
<dbReference type="AlphaFoldDB" id="K0RRD6"/>
<comment type="caution">
    <text evidence="1">The sequence shown here is derived from an EMBL/GenBank/DDBJ whole genome shotgun (WGS) entry which is preliminary data.</text>
</comment>
<gene>
    <name evidence="1" type="ORF">THAOC_23772</name>
</gene>
<feature type="non-terminal residue" evidence="1">
    <location>
        <position position="1"/>
    </location>
</feature>
<reference evidence="1 2" key="1">
    <citation type="journal article" date="2012" name="Genome Biol.">
        <title>Genome and low-iron response of an oceanic diatom adapted to chronic iron limitation.</title>
        <authorList>
            <person name="Lommer M."/>
            <person name="Specht M."/>
            <person name="Roy A.S."/>
            <person name="Kraemer L."/>
            <person name="Andreson R."/>
            <person name="Gutowska M.A."/>
            <person name="Wolf J."/>
            <person name="Bergner S.V."/>
            <person name="Schilhabel M.B."/>
            <person name="Klostermeier U.C."/>
            <person name="Beiko R.G."/>
            <person name="Rosenstiel P."/>
            <person name="Hippler M."/>
            <person name="Laroche J."/>
        </authorList>
    </citation>
    <scope>NUCLEOTIDE SEQUENCE [LARGE SCALE GENOMIC DNA]</scope>
    <source>
        <strain evidence="1 2">CCMP1005</strain>
    </source>
</reference>
<dbReference type="Proteomes" id="UP000266841">
    <property type="component" value="Unassembled WGS sequence"/>
</dbReference>
<accession>K0RRD6</accession>
<sequence length="173" mass="19865">GFLGEFSALAVRHNVEKDVGAAHEYKRTVAETDTQSERGDPKRPGYLYPEDIKRILEGSPKVKHLIQEDGRVNTQSLDWEEIKRDEKLCRAIKLNNAHLSSDSTAWGFYSVAGQRRELETTCYYCYIRSGKQKRNFATPICMKNIVQQPKWERLRRAQSSVWTGTSSMTFSST</sequence>
<name>K0RRD6_THAOC</name>
<dbReference type="EMBL" id="AGNL01031666">
    <property type="protein sequence ID" value="EJK56358.1"/>
    <property type="molecule type" value="Genomic_DNA"/>
</dbReference>
<evidence type="ECO:0000313" key="1">
    <source>
        <dbReference type="EMBL" id="EJK56358.1"/>
    </source>
</evidence>
<protein>
    <submittedName>
        <fullName evidence="1">Uncharacterized protein</fullName>
    </submittedName>
</protein>
<keyword evidence="2" id="KW-1185">Reference proteome</keyword>
<evidence type="ECO:0000313" key="2">
    <source>
        <dbReference type="Proteomes" id="UP000266841"/>
    </source>
</evidence>